<sequence length="159" mass="17406">MHQVKKNAQALASSLLKRKCKLITGGTDNHLLLLDLKPFGLTGKVYEKVCEMCHVTLNKIAIFGENGVSTPGGVRIGECSSHSIKACTPAMTSTGCLESDFDTITNFLLRAAHIASTMQYDHKLQKTSVKSLLKNKDLLELRSQKPQLAMPGFDILMNC</sequence>
<evidence type="ECO:0000259" key="4">
    <source>
        <dbReference type="Pfam" id="PF00464"/>
    </source>
</evidence>
<evidence type="ECO:0000313" key="6">
    <source>
        <dbReference type="Proteomes" id="UP000436088"/>
    </source>
</evidence>
<dbReference type="AlphaFoldDB" id="A0A6A2X122"/>
<dbReference type="GO" id="GO:0046653">
    <property type="term" value="P:tetrahydrofolate metabolic process"/>
    <property type="evidence" value="ECO:0007669"/>
    <property type="project" value="TreeGrafter"/>
</dbReference>
<keyword evidence="3" id="KW-0663">Pyridoxal phosphate</keyword>
<evidence type="ECO:0000256" key="2">
    <source>
        <dbReference type="ARBA" id="ARBA00001933"/>
    </source>
</evidence>
<accession>A0A6A2X122</accession>
<dbReference type="EMBL" id="VEPZ02001555">
    <property type="protein sequence ID" value="KAE8668393.1"/>
    <property type="molecule type" value="Genomic_DNA"/>
</dbReference>
<dbReference type="InterPro" id="IPR015422">
    <property type="entry name" value="PyrdxlP-dep_Trfase_small"/>
</dbReference>
<dbReference type="GO" id="GO:0004372">
    <property type="term" value="F:glycine hydroxymethyltransferase activity"/>
    <property type="evidence" value="ECO:0007669"/>
    <property type="project" value="UniProtKB-EC"/>
</dbReference>
<dbReference type="SUPFAM" id="SSF53383">
    <property type="entry name" value="PLP-dependent transferases"/>
    <property type="match status" value="1"/>
</dbReference>
<comment type="cofactor">
    <cofactor evidence="2">
        <name>pyridoxal 5'-phosphate</name>
        <dbReference type="ChEBI" id="CHEBI:597326"/>
    </cofactor>
</comment>
<evidence type="ECO:0000256" key="1">
    <source>
        <dbReference type="ARBA" id="ARBA00001528"/>
    </source>
</evidence>
<evidence type="ECO:0000313" key="5">
    <source>
        <dbReference type="EMBL" id="KAE8668393.1"/>
    </source>
</evidence>
<protein>
    <recommendedName>
        <fullName evidence="4">Serine hydroxymethyltransferase-like domain-containing protein</fullName>
    </recommendedName>
</protein>
<proteinExistence type="predicted"/>
<dbReference type="GO" id="GO:0030170">
    <property type="term" value="F:pyridoxal phosphate binding"/>
    <property type="evidence" value="ECO:0007669"/>
    <property type="project" value="TreeGrafter"/>
</dbReference>
<dbReference type="InterPro" id="IPR049943">
    <property type="entry name" value="Ser_HO-MeTrfase-like"/>
</dbReference>
<feature type="domain" description="Serine hydroxymethyltransferase-like" evidence="4">
    <location>
        <begin position="2"/>
        <end position="107"/>
    </location>
</feature>
<dbReference type="GO" id="GO:0019264">
    <property type="term" value="P:glycine biosynthetic process from serine"/>
    <property type="evidence" value="ECO:0007669"/>
    <property type="project" value="TreeGrafter"/>
</dbReference>
<reference evidence="5" key="1">
    <citation type="submission" date="2019-09" db="EMBL/GenBank/DDBJ databases">
        <title>Draft genome information of white flower Hibiscus syriacus.</title>
        <authorList>
            <person name="Kim Y.-M."/>
        </authorList>
    </citation>
    <scope>NUCLEOTIDE SEQUENCE [LARGE SCALE GENOMIC DNA]</scope>
    <source>
        <strain evidence="5">YM2019G1</strain>
    </source>
</reference>
<dbReference type="Gene3D" id="3.90.1150.10">
    <property type="entry name" value="Aspartate Aminotransferase, domain 1"/>
    <property type="match status" value="1"/>
</dbReference>
<evidence type="ECO:0000256" key="3">
    <source>
        <dbReference type="ARBA" id="ARBA00022898"/>
    </source>
</evidence>
<dbReference type="GO" id="GO:0005739">
    <property type="term" value="C:mitochondrion"/>
    <property type="evidence" value="ECO:0007669"/>
    <property type="project" value="TreeGrafter"/>
</dbReference>
<dbReference type="Pfam" id="PF00464">
    <property type="entry name" value="SHMT"/>
    <property type="match status" value="1"/>
</dbReference>
<dbReference type="InterPro" id="IPR039429">
    <property type="entry name" value="SHMT-like_dom"/>
</dbReference>
<keyword evidence="6" id="KW-1185">Reference proteome</keyword>
<organism evidence="5 6">
    <name type="scientific">Hibiscus syriacus</name>
    <name type="common">Rose of Sharon</name>
    <dbReference type="NCBI Taxonomy" id="106335"/>
    <lineage>
        <taxon>Eukaryota</taxon>
        <taxon>Viridiplantae</taxon>
        <taxon>Streptophyta</taxon>
        <taxon>Embryophyta</taxon>
        <taxon>Tracheophyta</taxon>
        <taxon>Spermatophyta</taxon>
        <taxon>Magnoliopsida</taxon>
        <taxon>eudicotyledons</taxon>
        <taxon>Gunneridae</taxon>
        <taxon>Pentapetalae</taxon>
        <taxon>rosids</taxon>
        <taxon>malvids</taxon>
        <taxon>Malvales</taxon>
        <taxon>Malvaceae</taxon>
        <taxon>Malvoideae</taxon>
        <taxon>Hibiscus</taxon>
    </lineage>
</organism>
<comment type="caution">
    <text evidence="5">The sequence shown here is derived from an EMBL/GenBank/DDBJ whole genome shotgun (WGS) entry which is preliminary data.</text>
</comment>
<dbReference type="PANTHER" id="PTHR11680">
    <property type="entry name" value="SERINE HYDROXYMETHYLTRANSFERASE"/>
    <property type="match status" value="1"/>
</dbReference>
<gene>
    <name evidence="5" type="ORF">F3Y22_tig00112343pilonHSYRG00251</name>
</gene>
<dbReference type="Proteomes" id="UP000436088">
    <property type="component" value="Unassembled WGS sequence"/>
</dbReference>
<comment type="catalytic activity">
    <reaction evidence="1">
        <text>(6R)-5,10-methylene-5,6,7,8-tetrahydrofolate + glycine + H2O = (6S)-5,6,7,8-tetrahydrofolate + L-serine</text>
        <dbReference type="Rhea" id="RHEA:15481"/>
        <dbReference type="ChEBI" id="CHEBI:15377"/>
        <dbReference type="ChEBI" id="CHEBI:15636"/>
        <dbReference type="ChEBI" id="CHEBI:33384"/>
        <dbReference type="ChEBI" id="CHEBI:57305"/>
        <dbReference type="ChEBI" id="CHEBI:57453"/>
        <dbReference type="EC" id="2.1.2.1"/>
    </reaction>
</comment>
<dbReference type="PANTHER" id="PTHR11680:SF45">
    <property type="entry name" value="SERINE HYDROXYMETHYLTRANSFERASE"/>
    <property type="match status" value="1"/>
</dbReference>
<name>A0A6A2X122_HIBSY</name>
<dbReference type="InterPro" id="IPR015424">
    <property type="entry name" value="PyrdxlP-dep_Trfase"/>
</dbReference>